<dbReference type="PANTHER" id="PTHR31689:SF0">
    <property type="entry name" value="DIAMINOPIMELATE EPIMERASE"/>
    <property type="match status" value="1"/>
</dbReference>
<evidence type="ECO:0000256" key="8">
    <source>
        <dbReference type="HAMAP-Rule" id="MF_00197"/>
    </source>
</evidence>
<feature type="binding site" evidence="8">
    <location>
        <position position="169"/>
    </location>
    <ligand>
        <name>substrate</name>
    </ligand>
</feature>
<feature type="binding site" evidence="8">
    <location>
        <position position="202"/>
    </location>
    <ligand>
        <name>substrate</name>
    </ligand>
</feature>
<name>A0A9D1FX31_9BACT</name>
<comment type="caution">
    <text evidence="10">The sequence shown here is derived from an EMBL/GenBank/DDBJ whole genome shotgun (WGS) entry which is preliminary data.</text>
</comment>
<comment type="function">
    <text evidence="8">Catalyzes the stereoinversion of LL-2,6-diaminopimelate (L,L-DAP) to meso-diaminopimelate (meso-DAP), a precursor of L-lysine and an essential component of the bacterial peptidoglycan.</text>
</comment>
<dbReference type="GO" id="GO:0005829">
    <property type="term" value="C:cytosol"/>
    <property type="evidence" value="ECO:0007669"/>
    <property type="project" value="TreeGrafter"/>
</dbReference>
<gene>
    <name evidence="8" type="primary">dapF</name>
    <name evidence="10" type="ORF">IAD41_08025</name>
</gene>
<dbReference type="SUPFAM" id="SSF54506">
    <property type="entry name" value="Diaminopimelate epimerase-like"/>
    <property type="match status" value="2"/>
</dbReference>
<keyword evidence="8" id="KW-0963">Cytoplasm</keyword>
<feature type="binding site" evidence="8">
    <location>
        <begin position="91"/>
        <end position="92"/>
    </location>
    <ligand>
        <name>substrate</name>
    </ligand>
</feature>
<reference evidence="10" key="2">
    <citation type="journal article" date="2021" name="PeerJ">
        <title>Extensive microbial diversity within the chicken gut microbiome revealed by metagenomics and culture.</title>
        <authorList>
            <person name="Gilroy R."/>
            <person name="Ravi A."/>
            <person name="Getino M."/>
            <person name="Pursley I."/>
            <person name="Horton D.L."/>
            <person name="Alikhan N.F."/>
            <person name="Baker D."/>
            <person name="Gharbi K."/>
            <person name="Hall N."/>
            <person name="Watson M."/>
            <person name="Adriaenssens E.M."/>
            <person name="Foster-Nyarko E."/>
            <person name="Jarju S."/>
            <person name="Secka A."/>
            <person name="Antonio M."/>
            <person name="Oren A."/>
            <person name="Chaudhuri R.R."/>
            <person name="La Ragione R."/>
            <person name="Hildebrand F."/>
            <person name="Pallen M.J."/>
        </authorList>
    </citation>
    <scope>NUCLEOTIDE SEQUENCE</scope>
    <source>
        <strain evidence="10">CHK152-2994</strain>
    </source>
</reference>
<organism evidence="10 11">
    <name type="scientific">Candidatus Scatenecus faecavium</name>
    <dbReference type="NCBI Taxonomy" id="2840915"/>
    <lineage>
        <taxon>Bacteria</taxon>
        <taxon>Candidatus Scatenecus</taxon>
    </lineage>
</organism>
<feature type="active site" description="Proton acceptor" evidence="8">
    <location>
        <position position="229"/>
    </location>
</feature>
<protein>
    <recommendedName>
        <fullName evidence="3 8">Diaminopimelate epimerase</fullName>
        <shortName evidence="8">DAP epimerase</shortName>
        <ecNumber evidence="3 8">5.1.1.7</ecNumber>
    </recommendedName>
    <alternativeName>
        <fullName evidence="8">PLP-independent amino acid racemase</fullName>
    </alternativeName>
</protein>
<feature type="active site" evidence="9">
    <location>
        <position position="90"/>
    </location>
</feature>
<feature type="binding site" evidence="8">
    <location>
        <begin position="220"/>
        <end position="221"/>
    </location>
    <ligand>
        <name>substrate</name>
    </ligand>
</feature>
<feature type="site" description="Could be important to modulate the pK values of the two catalytic cysteine residues" evidence="8">
    <location>
        <position position="171"/>
    </location>
</feature>
<dbReference type="NCBIfam" id="TIGR00652">
    <property type="entry name" value="DapF"/>
    <property type="match status" value="1"/>
</dbReference>
<accession>A0A9D1FX31</accession>
<dbReference type="AlphaFoldDB" id="A0A9D1FX31"/>
<dbReference type="InterPro" id="IPR018510">
    <property type="entry name" value="DAP_epimerase_AS"/>
</dbReference>
<keyword evidence="4 8" id="KW-0028">Amino-acid biosynthesis</keyword>
<dbReference type="Gene3D" id="3.10.310.10">
    <property type="entry name" value="Diaminopimelate Epimerase, Chain A, domain 1"/>
    <property type="match status" value="2"/>
</dbReference>
<comment type="catalytic activity">
    <reaction evidence="7 8">
        <text>(2S,6S)-2,6-diaminopimelate = meso-2,6-diaminopimelate</text>
        <dbReference type="Rhea" id="RHEA:15393"/>
        <dbReference type="ChEBI" id="CHEBI:57609"/>
        <dbReference type="ChEBI" id="CHEBI:57791"/>
        <dbReference type="EC" id="5.1.1.7"/>
    </reaction>
</comment>
<dbReference type="EMBL" id="DVJO01000174">
    <property type="protein sequence ID" value="HIS83533.1"/>
    <property type="molecule type" value="Genomic_DNA"/>
</dbReference>
<evidence type="ECO:0000256" key="2">
    <source>
        <dbReference type="ARBA" id="ARBA00010219"/>
    </source>
</evidence>
<evidence type="ECO:0000313" key="11">
    <source>
        <dbReference type="Proteomes" id="UP000824139"/>
    </source>
</evidence>
<dbReference type="Proteomes" id="UP000824139">
    <property type="component" value="Unassembled WGS sequence"/>
</dbReference>
<feature type="active site" description="Proton donor" evidence="8">
    <location>
        <position position="90"/>
    </location>
</feature>
<comment type="caution">
    <text evidence="8">Lacks conserved residue(s) required for the propagation of feature annotation.</text>
</comment>
<comment type="subcellular location">
    <subcellularLocation>
        <location evidence="8">Cytoplasm</location>
    </subcellularLocation>
</comment>
<dbReference type="InterPro" id="IPR001653">
    <property type="entry name" value="DAP_epimerase_DapF"/>
</dbReference>
<proteinExistence type="inferred from homology"/>
<evidence type="ECO:0000313" key="10">
    <source>
        <dbReference type="EMBL" id="HIS83533.1"/>
    </source>
</evidence>
<feature type="binding site" evidence="8">
    <location>
        <position position="81"/>
    </location>
    <ligand>
        <name>substrate</name>
    </ligand>
</feature>
<evidence type="ECO:0000256" key="5">
    <source>
        <dbReference type="ARBA" id="ARBA00023154"/>
    </source>
</evidence>
<evidence type="ECO:0000256" key="6">
    <source>
        <dbReference type="ARBA" id="ARBA00023235"/>
    </source>
</evidence>
<reference evidence="10" key="1">
    <citation type="submission" date="2020-10" db="EMBL/GenBank/DDBJ databases">
        <authorList>
            <person name="Gilroy R."/>
        </authorList>
    </citation>
    <scope>NUCLEOTIDE SEQUENCE</scope>
    <source>
        <strain evidence="10">CHK152-2994</strain>
    </source>
</reference>
<keyword evidence="6 8" id="KW-0413">Isomerase</keyword>
<evidence type="ECO:0000256" key="7">
    <source>
        <dbReference type="ARBA" id="ARBA00051712"/>
    </source>
</evidence>
<evidence type="ECO:0000256" key="4">
    <source>
        <dbReference type="ARBA" id="ARBA00022605"/>
    </source>
</evidence>
<comment type="pathway">
    <text evidence="1 8">Amino-acid biosynthesis; L-lysine biosynthesis via DAP pathway; DL-2,6-diaminopimelate from LL-2,6-diaminopimelate: step 1/1.</text>
</comment>
<dbReference type="PROSITE" id="PS01326">
    <property type="entry name" value="DAP_EPIMERASE"/>
    <property type="match status" value="1"/>
</dbReference>
<feature type="binding site" evidence="8">
    <location>
        <begin position="230"/>
        <end position="231"/>
    </location>
    <ligand>
        <name>substrate</name>
    </ligand>
</feature>
<dbReference type="Pfam" id="PF01678">
    <property type="entry name" value="DAP_epimerase"/>
    <property type="match status" value="2"/>
</dbReference>
<sequence length="290" mass="32329">MKITKMQGLGNDFVLLDYEEYEKTGLAMDELARKLCDRHFGVGADGMIIPNCELRAGSLADPLNANNSNTNNADIGWYFYNSDGSTAQMCGNGMRCFAKYVYDKKLVNKKKFSVKTLAGVIKPELLDDGLVKVDMGAPILEDDKIPFKGSRKLKALDREFEIFPVSMGNPHCIIFVEENPLKFAETYGPSIEKHEFFPEKTNTEFVKVLSRNEVDMRVFERGCGITLACGTGACATVVAGVLNNLTEQKVKVNLLGGPVIIEWRGSEQNLQEHVFMTGRADYSFFADYIL</sequence>
<keyword evidence="5 8" id="KW-0457">Lysine biosynthesis</keyword>
<comment type="subunit">
    <text evidence="8">Homodimer.</text>
</comment>
<comment type="similarity">
    <text evidence="2 8">Belongs to the diaminopimelate epimerase family.</text>
</comment>
<feature type="binding site" evidence="8">
    <location>
        <position position="11"/>
    </location>
    <ligand>
        <name>substrate</name>
    </ligand>
</feature>
<feature type="site" description="Could be important to modulate the pK values of the two catalytic cysteine residues" evidence="8">
    <location>
        <position position="220"/>
    </location>
</feature>
<dbReference type="GO" id="GO:0008837">
    <property type="term" value="F:diaminopimelate epimerase activity"/>
    <property type="evidence" value="ECO:0007669"/>
    <property type="project" value="UniProtKB-UniRule"/>
</dbReference>
<evidence type="ECO:0000256" key="3">
    <source>
        <dbReference type="ARBA" id="ARBA00013080"/>
    </source>
</evidence>
<dbReference type="GO" id="GO:0009089">
    <property type="term" value="P:lysine biosynthetic process via diaminopimelate"/>
    <property type="evidence" value="ECO:0007669"/>
    <property type="project" value="UniProtKB-UniRule"/>
</dbReference>
<dbReference type="PANTHER" id="PTHR31689">
    <property type="entry name" value="DIAMINOPIMELATE EPIMERASE, CHLOROPLASTIC"/>
    <property type="match status" value="1"/>
</dbReference>
<dbReference type="EC" id="5.1.1.7" evidence="3 8"/>
<evidence type="ECO:0000256" key="1">
    <source>
        <dbReference type="ARBA" id="ARBA00005196"/>
    </source>
</evidence>
<evidence type="ECO:0000256" key="9">
    <source>
        <dbReference type="PROSITE-ProRule" id="PRU10125"/>
    </source>
</evidence>
<dbReference type="HAMAP" id="MF_00197">
    <property type="entry name" value="DAP_epimerase"/>
    <property type="match status" value="1"/>
</dbReference>